<evidence type="ECO:0000313" key="3">
    <source>
        <dbReference type="EMBL" id="CAI9920444.1"/>
    </source>
</evidence>
<feature type="compositionally biased region" description="Basic and acidic residues" evidence="2">
    <location>
        <begin position="702"/>
        <end position="718"/>
    </location>
</feature>
<feature type="coiled-coil region" evidence="1">
    <location>
        <begin position="549"/>
        <end position="605"/>
    </location>
</feature>
<reference evidence="3" key="1">
    <citation type="submission" date="2023-06" db="EMBL/GenBank/DDBJ databases">
        <authorList>
            <person name="Kurt Z."/>
        </authorList>
    </citation>
    <scope>NUCLEOTIDE SEQUENCE</scope>
</reference>
<feature type="region of interest" description="Disordered" evidence="2">
    <location>
        <begin position="686"/>
        <end position="728"/>
    </location>
</feature>
<name>A0AA86NJU3_9EUKA</name>
<keyword evidence="5" id="KW-1185">Reference proteome</keyword>
<gene>
    <name evidence="4" type="ORF">HINF_LOCUS49617</name>
    <name evidence="3" type="ORF">HINF_LOCUS8089</name>
</gene>
<sequence>MENENYQYQDSSIILANNQMNHKQFGSALQQMDNCLEYFQRYYIEQPSFKKKEIEVNFLLMWGQLQFSRSFCHYSLSDLPQAEFFIQSALRINFSADFLLLYAAILHKQQNYARLHQITQILLLCPCSTLSNTTVAPLKCINLLSGLFLNRFQHEDAQFLADLLSQNQQSDYSLLCTFSLIKFFEALEQRLLEPPLPLLQSVQSIFELKTKNLAQILSQLFVLFTKFEGTNEIYQKLNQFEWLLFNQLKISTELKTTKYLVLQNLKPEIFKQLRIVNLKSNLSQKQVREAKQFYVPADAYFTYQQKLVKTHLPFLTNVNLDDIFHFIYVKNQFEQTQQPTSGPVIYRDFNFLQHGKEQKAGTYKQEPLDTHKLYIVEKHGQPLNKTKQFIKDKKIEEEIILVDEQRPILPKCKYNDVLWYLDGKQTKEKTISTSRMGKLGSKLAINRTRNAISALSNLSGQFNKSNENFEQPQTVGDSQAQVKPKPRPNTVEPINFEHKILDNFIDDAPIDLDISKQKYMLREPQDYFPRMNSQLIEQNTFQLFEKKDKMQHQKELDDLQEQLKQIDLEIYKIKYIVKKTSSVELTKLNINRQDLIKKIESIQDAPSELETVMVNRIQEDNYLSKQSYTGLKEQLLQFQIQKQVDPGTASFCGSKHDFFPSNVTKKLQLYKQEPFSNLDMVENPELTSLSKIDPESGLQSEFRTRPSTELENKPDQTPRSKAKSNQKSTQKVFAVNFAKDLEALRNKNEMIFKYVGRDKLQSKETIGQPVPHSTDCQRYFRAPRRSAVFNVE</sequence>
<proteinExistence type="predicted"/>
<comment type="caution">
    <text evidence="3">The sequence shown here is derived from an EMBL/GenBank/DDBJ whole genome shotgun (WGS) entry which is preliminary data.</text>
</comment>
<reference evidence="4 5" key="2">
    <citation type="submission" date="2024-07" db="EMBL/GenBank/DDBJ databases">
        <authorList>
            <person name="Akdeniz Z."/>
        </authorList>
    </citation>
    <scope>NUCLEOTIDE SEQUENCE [LARGE SCALE GENOMIC DNA]</scope>
</reference>
<evidence type="ECO:0000256" key="1">
    <source>
        <dbReference type="SAM" id="Coils"/>
    </source>
</evidence>
<dbReference type="AlphaFoldDB" id="A0AA86NJU3"/>
<keyword evidence="1" id="KW-0175">Coiled coil</keyword>
<evidence type="ECO:0000313" key="5">
    <source>
        <dbReference type="Proteomes" id="UP001642409"/>
    </source>
</evidence>
<evidence type="ECO:0000313" key="4">
    <source>
        <dbReference type="EMBL" id="CAL6061253.1"/>
    </source>
</evidence>
<feature type="region of interest" description="Disordered" evidence="2">
    <location>
        <begin position="463"/>
        <end position="490"/>
    </location>
</feature>
<dbReference type="EMBL" id="CATOUU010000200">
    <property type="protein sequence ID" value="CAI9920444.1"/>
    <property type="molecule type" value="Genomic_DNA"/>
</dbReference>
<dbReference type="Proteomes" id="UP001642409">
    <property type="component" value="Unassembled WGS sequence"/>
</dbReference>
<dbReference type="EMBL" id="CAXDID020000234">
    <property type="protein sequence ID" value="CAL6061253.1"/>
    <property type="molecule type" value="Genomic_DNA"/>
</dbReference>
<accession>A0AA86NJU3</accession>
<feature type="compositionally biased region" description="Polar residues" evidence="2">
    <location>
        <begin position="719"/>
        <end position="728"/>
    </location>
</feature>
<organism evidence="3">
    <name type="scientific">Hexamita inflata</name>
    <dbReference type="NCBI Taxonomy" id="28002"/>
    <lineage>
        <taxon>Eukaryota</taxon>
        <taxon>Metamonada</taxon>
        <taxon>Diplomonadida</taxon>
        <taxon>Hexamitidae</taxon>
        <taxon>Hexamitinae</taxon>
        <taxon>Hexamita</taxon>
    </lineage>
</organism>
<protein>
    <submittedName>
        <fullName evidence="4">Hypothetical_protein</fullName>
    </submittedName>
</protein>
<evidence type="ECO:0000256" key="2">
    <source>
        <dbReference type="SAM" id="MobiDB-lite"/>
    </source>
</evidence>
<feature type="compositionally biased region" description="Polar residues" evidence="2">
    <location>
        <begin position="463"/>
        <end position="481"/>
    </location>
</feature>